<reference evidence="1" key="1">
    <citation type="submission" date="2021-01" db="EMBL/GenBank/DDBJ databases">
        <authorList>
            <person name="Corre E."/>
            <person name="Pelletier E."/>
            <person name="Niang G."/>
            <person name="Scheremetjew M."/>
            <person name="Finn R."/>
            <person name="Kale V."/>
            <person name="Holt S."/>
            <person name="Cochrane G."/>
            <person name="Meng A."/>
            <person name="Brown T."/>
            <person name="Cohen L."/>
        </authorList>
    </citation>
    <scope>NUCLEOTIDE SEQUENCE</scope>
    <source>
        <strain evidence="1">MM31A-1</strain>
    </source>
</reference>
<accession>A0A7S3QEF7</accession>
<evidence type="ECO:0000313" key="1">
    <source>
        <dbReference type="EMBL" id="CAE0474905.1"/>
    </source>
</evidence>
<proteinExistence type="predicted"/>
<organism evidence="1">
    <name type="scientific">Chaetoceros debilis</name>
    <dbReference type="NCBI Taxonomy" id="122233"/>
    <lineage>
        <taxon>Eukaryota</taxon>
        <taxon>Sar</taxon>
        <taxon>Stramenopiles</taxon>
        <taxon>Ochrophyta</taxon>
        <taxon>Bacillariophyta</taxon>
        <taxon>Coscinodiscophyceae</taxon>
        <taxon>Chaetocerotophycidae</taxon>
        <taxon>Chaetocerotales</taxon>
        <taxon>Chaetocerotaceae</taxon>
        <taxon>Chaetoceros</taxon>
    </lineage>
</organism>
<gene>
    <name evidence="1" type="ORF">CDEB00056_LOCUS19758</name>
</gene>
<dbReference type="EMBL" id="HBIO01025767">
    <property type="protein sequence ID" value="CAE0474905.1"/>
    <property type="molecule type" value="Transcribed_RNA"/>
</dbReference>
<dbReference type="AlphaFoldDB" id="A0A7S3QEF7"/>
<sequence length="169" mass="17759">MTLSEKEQDIVVIPHTSVIVEGQDTHIVSSKASAPPLALLSATAFAVPDTKPATTTTTKITTTTTTMTTMTNTKPAAASASPTVKPPPGAPEGGSWGTVKYVGESTKMIACIACLCTGCLGCCVLLCPQDEKDAYAKDGRIWDAAGRYVGPASDRRNVFVPARTQRMQR</sequence>
<name>A0A7S3QEF7_9STRA</name>
<protein>
    <submittedName>
        <fullName evidence="1">Uncharacterized protein</fullName>
    </submittedName>
</protein>